<gene>
    <name evidence="4" type="ORF">SR900_04680</name>
</gene>
<keyword evidence="2" id="KW-0564">Palmitate</keyword>
<keyword evidence="5" id="KW-1185">Reference proteome</keyword>
<evidence type="ECO:0000313" key="4">
    <source>
        <dbReference type="EMBL" id="WQG86190.1"/>
    </source>
</evidence>
<evidence type="ECO:0000256" key="1">
    <source>
        <dbReference type="ARBA" id="ARBA00007613"/>
    </source>
</evidence>
<dbReference type="PROSITE" id="PS51257">
    <property type="entry name" value="PROKAR_LIPOPROTEIN"/>
    <property type="match status" value="1"/>
</dbReference>
<dbReference type="EMBL" id="CP140158">
    <property type="protein sequence ID" value="WQG86190.1"/>
    <property type="molecule type" value="Genomic_DNA"/>
</dbReference>
<comment type="similarity">
    <text evidence="1 2">Belongs to the outer membrane factor (OMF) (TC 1.B.17) family.</text>
</comment>
<dbReference type="PANTHER" id="PTHR30203">
    <property type="entry name" value="OUTER MEMBRANE CATION EFFLUX PROTEIN"/>
    <property type="match status" value="1"/>
</dbReference>
<proteinExistence type="inferred from homology"/>
<keyword evidence="2" id="KW-0472">Membrane</keyword>
<accession>A0ABZ0X6P7</accession>
<evidence type="ECO:0000313" key="5">
    <source>
        <dbReference type="Proteomes" id="UP001324185"/>
    </source>
</evidence>
<keyword evidence="3" id="KW-0175">Coiled coil</keyword>
<protein>
    <submittedName>
        <fullName evidence="4">Efflux transporter outer membrane subunit</fullName>
    </submittedName>
</protein>
<comment type="subcellular location">
    <subcellularLocation>
        <location evidence="2">Cell outer membrane</location>
        <topology evidence="2">Lipid-anchor</topology>
    </subcellularLocation>
</comment>
<reference evidence="4 5" key="1">
    <citation type="submission" date="2023-11" db="EMBL/GenBank/DDBJ databases">
        <title>MicrobeMod: A computational toolkit for identifying prokaryotic methylation and restriction-modification with nanopore sequencing.</title>
        <authorList>
            <person name="Crits-Christoph A."/>
            <person name="Kang S.C."/>
            <person name="Lee H."/>
            <person name="Ostrov N."/>
        </authorList>
    </citation>
    <scope>NUCLEOTIDE SEQUENCE [LARGE SCALE GENOMIC DNA]</scope>
    <source>
        <strain evidence="4 5">DSMZ 16071</strain>
    </source>
</reference>
<keyword evidence="2" id="KW-0812">Transmembrane</keyword>
<feature type="signal peptide" evidence="2">
    <location>
        <begin position="1"/>
        <end position="19"/>
    </location>
</feature>
<keyword evidence="2" id="KW-0449">Lipoprotein</keyword>
<dbReference type="RefSeq" id="WP_033413840.1">
    <property type="nucleotide sequence ID" value="NZ_CP140158.1"/>
</dbReference>
<evidence type="ECO:0000256" key="3">
    <source>
        <dbReference type="SAM" id="Coils"/>
    </source>
</evidence>
<dbReference type="InterPro" id="IPR003423">
    <property type="entry name" value="OMP_efflux"/>
</dbReference>
<dbReference type="Proteomes" id="UP001324185">
    <property type="component" value="Chromosome"/>
</dbReference>
<dbReference type="InterPro" id="IPR010131">
    <property type="entry name" value="MdtP/NodT-like"/>
</dbReference>
<dbReference type="PANTHER" id="PTHR30203:SF33">
    <property type="entry name" value="BLR4455 PROTEIN"/>
    <property type="match status" value="1"/>
</dbReference>
<dbReference type="NCBIfam" id="TIGR01845">
    <property type="entry name" value="outer_NodT"/>
    <property type="match status" value="1"/>
</dbReference>
<keyword evidence="2" id="KW-1134">Transmembrane beta strand</keyword>
<keyword evidence="2" id="KW-0732">Signal</keyword>
<evidence type="ECO:0000256" key="2">
    <source>
        <dbReference type="RuleBase" id="RU362097"/>
    </source>
</evidence>
<dbReference type="Gene3D" id="2.20.200.10">
    <property type="entry name" value="Outer membrane efflux proteins (OEP)"/>
    <property type="match status" value="1"/>
</dbReference>
<feature type="coiled-coil region" evidence="3">
    <location>
        <begin position="196"/>
        <end position="223"/>
    </location>
</feature>
<name>A0ABZ0X6P7_9GAMM</name>
<dbReference type="SUPFAM" id="SSF56954">
    <property type="entry name" value="Outer membrane efflux proteins (OEP)"/>
    <property type="match status" value="1"/>
</dbReference>
<dbReference type="Pfam" id="PF02321">
    <property type="entry name" value="OEP"/>
    <property type="match status" value="2"/>
</dbReference>
<organism evidence="4 5">
    <name type="scientific">Kangiella aquimarina</name>
    <dbReference type="NCBI Taxonomy" id="261965"/>
    <lineage>
        <taxon>Bacteria</taxon>
        <taxon>Pseudomonadati</taxon>
        <taxon>Pseudomonadota</taxon>
        <taxon>Gammaproteobacteria</taxon>
        <taxon>Kangiellales</taxon>
        <taxon>Kangiellaceae</taxon>
        <taxon>Kangiella</taxon>
    </lineage>
</organism>
<sequence length="488" mass="54164">MKRHLSVILVLLSGMTSCAVTPDFNEPTPPQISQYTRGDHDAVIMGTNKVLDSEQTLVWVDTIEREWWRQFHSETLNQLVEKVLSDNPGLLSSSAKLRSAEELYQARVGTTRYPKIDANISAQRQRFNPGVFGQQAEPQEFSIYNAGVDVSYQMDLSGGNQRALEALASRVDYQRYELEATQLALVATVINTAINQAKLRSQLEETEQLVAKQEQQLGIVKQQFELGQVSKHAVLMLQSEFEQTRANIPVLQNQIQKTIHLLATLAGEAPESATIPEFKLHDFQLPESLPLIIPSELVRQRPDIQAAESLIEAANAEYGVTIANMYPSINLNGRIGSQALSSVSLFSSQSAVWTLIGQLTQPLFNPGLAAEKRAALAEFEAATSNYKYVVLEALRDVADTLRQLETDAQKLEMINRSSLSSEEAMRITAKRYELGAASYIELLIAQQQYLTTKVQLIDAQSQQLVNSVSLYLAMGAKLKDPISNVPSD</sequence>
<dbReference type="Gene3D" id="1.20.1600.10">
    <property type="entry name" value="Outer membrane efflux proteins (OEP)"/>
    <property type="match status" value="1"/>
</dbReference>
<feature type="chain" id="PRO_5044981977" evidence="2">
    <location>
        <begin position="20"/>
        <end position="488"/>
    </location>
</feature>